<gene>
    <name evidence="1" type="primary">hpcD</name>
    <name evidence="1" type="ORF">TRL7639_04342</name>
</gene>
<dbReference type="AlphaFoldDB" id="A0A1Y5TUH4"/>
<proteinExistence type="predicted"/>
<evidence type="ECO:0000313" key="1">
    <source>
        <dbReference type="EMBL" id="SLN72677.1"/>
    </source>
</evidence>
<evidence type="ECO:0000313" key="2">
    <source>
        <dbReference type="Proteomes" id="UP000193077"/>
    </source>
</evidence>
<protein>
    <submittedName>
        <fullName evidence="1">5-carboxymethyl-2-hydroxymuconate Delta-isomerase</fullName>
        <ecNumber evidence="1">5.3.3.10</ecNumber>
    </submittedName>
</protein>
<keyword evidence="1" id="KW-0413">Isomerase</keyword>
<dbReference type="Gene3D" id="3.30.429.10">
    <property type="entry name" value="Macrophage Migration Inhibitory Factor"/>
    <property type="match status" value="1"/>
</dbReference>
<dbReference type="PANTHER" id="PTHR37950:SF1">
    <property type="entry name" value="4-HYDROXYPHENYLACETATE CATABOLISM PROTEIN"/>
    <property type="match status" value="1"/>
</dbReference>
<dbReference type="SUPFAM" id="SSF55331">
    <property type="entry name" value="Tautomerase/MIF"/>
    <property type="match status" value="1"/>
</dbReference>
<dbReference type="CDD" id="cd00580">
    <property type="entry name" value="CHMI"/>
    <property type="match status" value="1"/>
</dbReference>
<sequence length="132" mass="14694">MPHFHVEYSGNLADHVDMDGLCECIRATAAEIDTFPMPGIRVRATRVDHYAIADGNPAHGFIDISIRLRAGRPDDVKRDATQRIFEAAKTYLEPAFAHHSIALSLEMRDIDPDLSPKTGTIRDHLTATKQES</sequence>
<reference evidence="1 2" key="1">
    <citation type="submission" date="2017-03" db="EMBL/GenBank/DDBJ databases">
        <authorList>
            <person name="Afonso C.L."/>
            <person name="Miller P.J."/>
            <person name="Scott M.A."/>
            <person name="Spackman E."/>
            <person name="Goraichik I."/>
            <person name="Dimitrov K.M."/>
            <person name="Suarez D.L."/>
            <person name="Swayne D.E."/>
        </authorList>
    </citation>
    <scope>NUCLEOTIDE SEQUENCE [LARGE SCALE GENOMIC DNA]</scope>
    <source>
        <strain evidence="1 2">CECT 7639</strain>
    </source>
</reference>
<organism evidence="1 2">
    <name type="scientific">Falsiruegeria litorea R37</name>
    <dbReference type="NCBI Taxonomy" id="1200284"/>
    <lineage>
        <taxon>Bacteria</taxon>
        <taxon>Pseudomonadati</taxon>
        <taxon>Pseudomonadota</taxon>
        <taxon>Alphaproteobacteria</taxon>
        <taxon>Rhodobacterales</taxon>
        <taxon>Roseobacteraceae</taxon>
        <taxon>Falsiruegeria</taxon>
    </lineage>
</organism>
<dbReference type="GO" id="GO:0008704">
    <property type="term" value="F:5-carboxymethyl-2-hydroxymuconate delta-isomerase activity"/>
    <property type="evidence" value="ECO:0007669"/>
    <property type="project" value="UniProtKB-EC"/>
</dbReference>
<dbReference type="EC" id="5.3.3.10" evidence="1"/>
<dbReference type="Proteomes" id="UP000193077">
    <property type="component" value="Unassembled WGS sequence"/>
</dbReference>
<name>A0A1Y5TUH4_9RHOB</name>
<dbReference type="RefSeq" id="WP_085797983.1">
    <property type="nucleotide sequence ID" value="NZ_FWFO01000007.1"/>
</dbReference>
<accession>A0A1Y5TUH4</accession>
<dbReference type="PANTHER" id="PTHR37950">
    <property type="entry name" value="4-HYDROXYPHENYLACETATE CATABOLISM PROTEIN"/>
    <property type="match status" value="1"/>
</dbReference>
<keyword evidence="2" id="KW-1185">Reference proteome</keyword>
<dbReference type="EMBL" id="FWFO01000007">
    <property type="protein sequence ID" value="SLN72677.1"/>
    <property type="molecule type" value="Genomic_DNA"/>
</dbReference>
<dbReference type="Pfam" id="PF02962">
    <property type="entry name" value="CHMI"/>
    <property type="match status" value="1"/>
</dbReference>
<dbReference type="InterPro" id="IPR014347">
    <property type="entry name" value="Tautomerase/MIF_sf"/>
</dbReference>
<dbReference type="InterPro" id="IPR004220">
    <property type="entry name" value="5-COMe_2-OHmuconate_Isoase"/>
</dbReference>
<dbReference type="OrthoDB" id="9814215at2"/>